<feature type="domain" description="NTR" evidence="13">
    <location>
        <begin position="163"/>
        <end position="315"/>
    </location>
</feature>
<feature type="signal peptide" evidence="11">
    <location>
        <begin position="1"/>
        <end position="18"/>
    </location>
</feature>
<evidence type="ECO:0000256" key="2">
    <source>
        <dbReference type="ARBA" id="ARBA00010054"/>
    </source>
</evidence>
<keyword evidence="3" id="KW-0217">Developmental protein</keyword>
<feature type="disulfide bond" evidence="9">
    <location>
        <begin position="116"/>
        <end position="140"/>
    </location>
</feature>
<dbReference type="Pfam" id="PF01759">
    <property type="entry name" value="NTR"/>
    <property type="match status" value="1"/>
</dbReference>
<dbReference type="PANTHER" id="PTHR11309:SF148">
    <property type="entry name" value="SECRETED FRIZZLED-RELATED PROTEIN 1"/>
    <property type="match status" value="1"/>
</dbReference>
<dbReference type="InterPro" id="IPR008993">
    <property type="entry name" value="TIMP-like_OB-fold"/>
</dbReference>
<keyword evidence="7" id="KW-0221">Differentiation</keyword>
<dbReference type="InterPro" id="IPR001134">
    <property type="entry name" value="Netrin_domain"/>
</dbReference>
<evidence type="ECO:0000256" key="3">
    <source>
        <dbReference type="ARBA" id="ARBA00022473"/>
    </source>
</evidence>
<protein>
    <submittedName>
        <fullName evidence="14">SFRP1/2/5 protein</fullName>
    </submittedName>
</protein>
<keyword evidence="6 11" id="KW-0732">Signal</keyword>
<dbReference type="PANTHER" id="PTHR11309">
    <property type="entry name" value="FRIZZLED"/>
    <property type="match status" value="1"/>
</dbReference>
<comment type="similarity">
    <text evidence="2">Belongs to the secreted frizzled-related protein (sFRP) family.</text>
</comment>
<evidence type="ECO:0000256" key="9">
    <source>
        <dbReference type="PROSITE-ProRule" id="PRU00090"/>
    </source>
</evidence>
<dbReference type="SMART" id="SM00063">
    <property type="entry name" value="FRI"/>
    <property type="match status" value="1"/>
</dbReference>
<keyword evidence="8 9" id="KW-1015">Disulfide bond</keyword>
<feature type="domain" description="FZ" evidence="12">
    <location>
        <begin position="36"/>
        <end position="153"/>
    </location>
</feature>
<dbReference type="GO" id="GO:0017147">
    <property type="term" value="F:Wnt-protein binding"/>
    <property type="evidence" value="ECO:0007669"/>
    <property type="project" value="TreeGrafter"/>
</dbReference>
<dbReference type="GO" id="GO:0060070">
    <property type="term" value="P:canonical Wnt signaling pathway"/>
    <property type="evidence" value="ECO:0007669"/>
    <property type="project" value="TreeGrafter"/>
</dbReference>
<feature type="region of interest" description="Disordered" evidence="10">
    <location>
        <begin position="331"/>
        <end position="376"/>
    </location>
</feature>
<dbReference type="AlphaFoldDB" id="A0AAU7EBV9"/>
<dbReference type="SUPFAM" id="SSF63501">
    <property type="entry name" value="Frizzled cysteine-rich domain"/>
    <property type="match status" value="1"/>
</dbReference>
<dbReference type="Pfam" id="PF01392">
    <property type="entry name" value="Fz"/>
    <property type="match status" value="1"/>
</dbReference>
<dbReference type="InterPro" id="IPR020067">
    <property type="entry name" value="Frizzled_dom"/>
</dbReference>
<dbReference type="InterPro" id="IPR036790">
    <property type="entry name" value="Frizzled_dom_sf"/>
</dbReference>
<evidence type="ECO:0000256" key="6">
    <source>
        <dbReference type="ARBA" id="ARBA00022729"/>
    </source>
</evidence>
<evidence type="ECO:0000256" key="7">
    <source>
        <dbReference type="ARBA" id="ARBA00022782"/>
    </source>
</evidence>
<evidence type="ECO:0000256" key="1">
    <source>
        <dbReference type="ARBA" id="ARBA00004613"/>
    </source>
</evidence>
<dbReference type="Gene3D" id="2.40.50.120">
    <property type="match status" value="1"/>
</dbReference>
<gene>
    <name evidence="14" type="primary">sfrp1/2/5</name>
</gene>
<evidence type="ECO:0000259" key="12">
    <source>
        <dbReference type="PROSITE" id="PS50038"/>
    </source>
</evidence>
<dbReference type="PROSITE" id="PS50038">
    <property type="entry name" value="FZ"/>
    <property type="match status" value="1"/>
</dbReference>
<dbReference type="InterPro" id="IPR015526">
    <property type="entry name" value="Frizzled/SFRP"/>
</dbReference>
<evidence type="ECO:0000256" key="5">
    <source>
        <dbReference type="ARBA" id="ARBA00022687"/>
    </source>
</evidence>
<dbReference type="InterPro" id="IPR018933">
    <property type="entry name" value="Netrin_module_non-TIMP"/>
</dbReference>
<keyword evidence="5" id="KW-0879">Wnt signaling pathway</keyword>
<dbReference type="EMBL" id="PP860513">
    <property type="protein sequence ID" value="XBK48606.1"/>
    <property type="molecule type" value="mRNA"/>
</dbReference>
<feature type="compositionally biased region" description="Basic residues" evidence="10">
    <location>
        <begin position="348"/>
        <end position="376"/>
    </location>
</feature>
<feature type="chain" id="PRO_5043851325" evidence="11">
    <location>
        <begin position="19"/>
        <end position="376"/>
    </location>
</feature>
<comment type="subcellular location">
    <subcellularLocation>
        <location evidence="1">Secreted</location>
    </subcellularLocation>
</comment>
<evidence type="ECO:0000256" key="10">
    <source>
        <dbReference type="SAM" id="MobiDB-lite"/>
    </source>
</evidence>
<dbReference type="FunFam" id="1.10.2000.10:FF:000001">
    <property type="entry name" value="secreted frizzled-related protein 2"/>
    <property type="match status" value="1"/>
</dbReference>
<dbReference type="SUPFAM" id="SSF50242">
    <property type="entry name" value="TIMP-like"/>
    <property type="match status" value="1"/>
</dbReference>
<evidence type="ECO:0000256" key="8">
    <source>
        <dbReference type="ARBA" id="ARBA00023157"/>
    </source>
</evidence>
<accession>A0AAU7EBV9</accession>
<evidence type="ECO:0000256" key="4">
    <source>
        <dbReference type="ARBA" id="ARBA00022525"/>
    </source>
</evidence>
<dbReference type="GO" id="GO:0005615">
    <property type="term" value="C:extracellular space"/>
    <property type="evidence" value="ECO:0007669"/>
    <property type="project" value="TreeGrafter"/>
</dbReference>
<name>A0AAU7EBV9_TERTR</name>
<dbReference type="PROSITE" id="PS50189">
    <property type="entry name" value="NTR"/>
    <property type="match status" value="1"/>
</dbReference>
<dbReference type="Gene3D" id="1.10.2000.10">
    <property type="entry name" value="Frizzled cysteine-rich domain"/>
    <property type="match status" value="1"/>
</dbReference>
<evidence type="ECO:0000259" key="13">
    <source>
        <dbReference type="PROSITE" id="PS50189"/>
    </source>
</evidence>
<comment type="caution">
    <text evidence="9">Lacks conserved residue(s) required for the propagation of feature annotation.</text>
</comment>
<keyword evidence="4" id="KW-0964">Secreted</keyword>
<dbReference type="GO" id="GO:0030154">
    <property type="term" value="P:cell differentiation"/>
    <property type="evidence" value="ECO:0007669"/>
    <property type="project" value="UniProtKB-KW"/>
</dbReference>
<organism evidence="14">
    <name type="scientific">Terebratalia transversa</name>
    <name type="common">Transverse lampshell</name>
    <dbReference type="NCBI Taxonomy" id="34513"/>
    <lineage>
        <taxon>Eukaryota</taxon>
        <taxon>Metazoa</taxon>
        <taxon>Spiralia</taxon>
        <taxon>Lophotrochozoa</taxon>
        <taxon>Brachiopoda</taxon>
        <taxon>Rhynchonelliformea</taxon>
        <taxon>Rhynchonellata</taxon>
        <taxon>Terebratellidina</taxon>
        <taxon>Laqueoidea</taxon>
        <taxon>Laqueidae</taxon>
        <taxon>Terebratalia</taxon>
    </lineage>
</organism>
<evidence type="ECO:0000256" key="11">
    <source>
        <dbReference type="SAM" id="SignalP"/>
    </source>
</evidence>
<sequence>MPIYLFVVFLIYVGSSRGNNFDMQWTNSWTLLTGRVAQPQCVVIPANLTLCHDIGYTKMRLPNLLDQDTLKEVTHQAQSWVHLIRRQCHPDLKLFLCSLYSPVCLDRFIWPCRSLCEAVKKDCEAPMMKWGYPWPEMARCDKFPLDNDMCIQSIKGNTSADVCKACDQPDTIERILDGFCGPSSTAAPGKPTAVETSAEFVMKVKIRKFSFTGNYWKITTQKRKKDYLGSLKKKEKKGKLYIKANDISKVCGCNQLNNSRSTQYLIMGNKVKDPRSGQVRLVLSYIAVWPRKNKDPAKHKEFQEAIKKIKQKDFCRTTAMQAFIKPVKSLEIPKNNRAVSSSNGSKKGNGKKRRTGRRNRKRKGGRRGASKHASKN</sequence>
<dbReference type="GO" id="GO:0035567">
    <property type="term" value="P:non-canonical Wnt signaling pathway"/>
    <property type="evidence" value="ECO:0007669"/>
    <property type="project" value="TreeGrafter"/>
</dbReference>
<evidence type="ECO:0000313" key="14">
    <source>
        <dbReference type="EMBL" id="XBK48606.1"/>
    </source>
</evidence>
<reference evidence="14" key="1">
    <citation type="submission" date="2024-06" db="EMBL/GenBank/DDBJ databases">
        <title>Combinatorial Wnt signaling landscape during brachiopod anteroposterior patterning.</title>
        <authorList>
            <person name="Vellutini B.C."/>
            <person name="Martin-Duran J.M."/>
            <person name="Borve A."/>
            <person name="Hejnol A."/>
        </authorList>
    </citation>
    <scope>NUCLEOTIDE SEQUENCE</scope>
</reference>
<proteinExistence type="evidence at transcript level"/>
<feature type="disulfide bond" evidence="9">
    <location>
        <begin position="51"/>
        <end position="97"/>
    </location>
</feature>